<comment type="caution">
    <text evidence="8">The sequence shown here is derived from an EMBL/GenBank/DDBJ whole genome shotgun (WGS) entry which is preliminary data.</text>
</comment>
<dbReference type="SUPFAM" id="SSF51430">
    <property type="entry name" value="NAD(P)-linked oxidoreductase"/>
    <property type="match status" value="1"/>
</dbReference>
<dbReference type="InterPro" id="IPR020471">
    <property type="entry name" value="AKR"/>
</dbReference>
<keyword evidence="2" id="KW-0521">NADP</keyword>
<evidence type="ECO:0000256" key="3">
    <source>
        <dbReference type="ARBA" id="ARBA00023002"/>
    </source>
</evidence>
<evidence type="ECO:0000256" key="5">
    <source>
        <dbReference type="PIRSR" id="PIRSR000097-2"/>
    </source>
</evidence>
<evidence type="ECO:0000256" key="2">
    <source>
        <dbReference type="ARBA" id="ARBA00022857"/>
    </source>
</evidence>
<name>A0AAQ1GJG4_9BURK</name>
<reference evidence="8 9" key="1">
    <citation type="submission" date="2016-10" db="EMBL/GenBank/DDBJ databases">
        <authorList>
            <person name="Varghese N."/>
            <person name="Submissions S."/>
        </authorList>
    </citation>
    <scope>NUCLEOTIDE SEQUENCE [LARGE SCALE GENOMIC DNA]</scope>
    <source>
        <strain evidence="8 9">LMG 22274</strain>
    </source>
</reference>
<dbReference type="PANTHER" id="PTHR43827">
    <property type="entry name" value="2,5-DIKETO-D-GLUCONIC ACID REDUCTASE"/>
    <property type="match status" value="1"/>
</dbReference>
<evidence type="ECO:0000259" key="7">
    <source>
        <dbReference type="Pfam" id="PF00248"/>
    </source>
</evidence>
<dbReference type="GO" id="GO:1990002">
    <property type="term" value="F:methylglyoxal reductase (NADPH) (acetol producing) activity"/>
    <property type="evidence" value="ECO:0007669"/>
    <property type="project" value="TreeGrafter"/>
</dbReference>
<evidence type="ECO:0000256" key="6">
    <source>
        <dbReference type="PIRSR" id="PIRSR000097-3"/>
    </source>
</evidence>
<dbReference type="AlphaFoldDB" id="A0AAQ1GJG4"/>
<dbReference type="PROSITE" id="PS00798">
    <property type="entry name" value="ALDOKETO_REDUCTASE_1"/>
    <property type="match status" value="1"/>
</dbReference>
<feature type="binding site" evidence="5">
    <location>
        <position position="98"/>
    </location>
    <ligand>
        <name>substrate</name>
    </ligand>
</feature>
<dbReference type="Proteomes" id="UP000183529">
    <property type="component" value="Unassembled WGS sequence"/>
</dbReference>
<dbReference type="Gene3D" id="3.20.20.100">
    <property type="entry name" value="NADP-dependent oxidoreductase domain"/>
    <property type="match status" value="1"/>
</dbReference>
<dbReference type="InterPro" id="IPR023210">
    <property type="entry name" value="NADP_OxRdtase_dom"/>
</dbReference>
<protein>
    <submittedName>
        <fullName evidence="8">2,5-diketo-D-gluconate reductase B</fullName>
    </submittedName>
</protein>
<proteinExistence type="inferred from homology"/>
<evidence type="ECO:0000313" key="9">
    <source>
        <dbReference type="Proteomes" id="UP000183529"/>
    </source>
</evidence>
<organism evidence="8 9">
    <name type="scientific">Paraburkholderia tropica</name>
    <dbReference type="NCBI Taxonomy" id="92647"/>
    <lineage>
        <taxon>Bacteria</taxon>
        <taxon>Pseudomonadati</taxon>
        <taxon>Pseudomonadota</taxon>
        <taxon>Betaproteobacteria</taxon>
        <taxon>Burkholderiales</taxon>
        <taxon>Burkholderiaceae</taxon>
        <taxon>Paraburkholderia</taxon>
    </lineage>
</organism>
<evidence type="ECO:0000313" key="8">
    <source>
        <dbReference type="EMBL" id="SEK03337.1"/>
    </source>
</evidence>
<feature type="active site" description="Proton donor" evidence="4">
    <location>
        <position position="40"/>
    </location>
</feature>
<dbReference type="InterPro" id="IPR036812">
    <property type="entry name" value="NAD(P)_OxRdtase_dom_sf"/>
</dbReference>
<dbReference type="EMBL" id="FNZM01000013">
    <property type="protein sequence ID" value="SEK03337.1"/>
    <property type="molecule type" value="Genomic_DNA"/>
</dbReference>
<dbReference type="PANTHER" id="PTHR43827:SF3">
    <property type="entry name" value="NADP-DEPENDENT OXIDOREDUCTASE DOMAIN-CONTAINING PROTEIN"/>
    <property type="match status" value="1"/>
</dbReference>
<dbReference type="InterPro" id="IPR018170">
    <property type="entry name" value="Aldo/ket_reductase_CS"/>
</dbReference>
<gene>
    <name evidence="8" type="ORF">SAMN05216550_113287</name>
</gene>
<dbReference type="PIRSF" id="PIRSF000097">
    <property type="entry name" value="AKR"/>
    <property type="match status" value="1"/>
</dbReference>
<feature type="site" description="Lowers pKa of active site Tyr" evidence="6">
    <location>
        <position position="65"/>
    </location>
</feature>
<evidence type="ECO:0000256" key="4">
    <source>
        <dbReference type="PIRSR" id="PIRSR000097-1"/>
    </source>
</evidence>
<comment type="similarity">
    <text evidence="1">Belongs to the aldo/keto reductase family.</text>
</comment>
<dbReference type="RefSeq" id="WP_074985540.1">
    <property type="nucleotide sequence ID" value="NZ_CADFGN010000001.1"/>
</dbReference>
<sequence>MSVIPALGLGTFRVAPDITTQSVRTALELGYRHIDTAVHYENEAAVGAGIRESGVNRDEICVTTKVWFDSLRHRAVLDSLEASRERLGVGVIDVALVHWPSVDGVPVAETIGAMREAVDAGLIRHYGVSNFTGPLLDEAVGVPGGDAIVTNQIEVNPFFANRADVDATHRHGIKVTAYMPLGEGRVQRDPVIAAIAERHGVDAPQIACAWLLARGMLVITASRSVEHQRANLRALDVRLSDDELASIDALDCGARNANPPFAPWNRA</sequence>
<evidence type="ECO:0000256" key="1">
    <source>
        <dbReference type="ARBA" id="ARBA00007905"/>
    </source>
</evidence>
<keyword evidence="3" id="KW-0560">Oxidoreductase</keyword>
<dbReference type="PRINTS" id="PR00069">
    <property type="entry name" value="ALDKETRDTASE"/>
</dbReference>
<accession>A0AAQ1GJG4</accession>
<dbReference type="GO" id="GO:0051596">
    <property type="term" value="P:methylglyoxal catabolic process"/>
    <property type="evidence" value="ECO:0007669"/>
    <property type="project" value="TreeGrafter"/>
</dbReference>
<dbReference type="Pfam" id="PF00248">
    <property type="entry name" value="Aldo_ket_red"/>
    <property type="match status" value="1"/>
</dbReference>
<feature type="domain" description="NADP-dependent oxidoreductase" evidence="7">
    <location>
        <begin position="7"/>
        <end position="250"/>
    </location>
</feature>